<name>A0A2S9MLM3_9BURK</name>
<dbReference type="AlphaFoldDB" id="A0A2S9MLM3"/>
<accession>A0A2S9MLM3</accession>
<dbReference type="EMBL" id="PVGH01000066">
    <property type="protein sequence ID" value="PRF59640.1"/>
    <property type="molecule type" value="Genomic_DNA"/>
</dbReference>
<evidence type="ECO:0000313" key="2">
    <source>
        <dbReference type="Proteomes" id="UP000238982"/>
    </source>
</evidence>
<protein>
    <submittedName>
        <fullName evidence="1">Uncharacterized protein</fullName>
    </submittedName>
</protein>
<evidence type="ECO:0000313" key="1">
    <source>
        <dbReference type="EMBL" id="PRF59640.1"/>
    </source>
</evidence>
<reference evidence="1 2" key="1">
    <citation type="submission" date="2018-03" db="EMBL/GenBank/DDBJ databases">
        <authorList>
            <person name="Keele B.F."/>
        </authorList>
    </citation>
    <scope>NUCLEOTIDE SEQUENCE [LARGE SCALE GENOMIC DNA]</scope>
    <source>
        <strain evidence="1 2">AU19729</strain>
    </source>
</reference>
<gene>
    <name evidence="1" type="ORF">C6Q15_16495</name>
</gene>
<dbReference type="Proteomes" id="UP000238982">
    <property type="component" value="Unassembled WGS sequence"/>
</dbReference>
<proteinExistence type="predicted"/>
<sequence length="77" mass="8129">MGSSVGAACRRAKFGFPLGYPGASHRISSILAMRSRAARLSQAGVGRQGKRVGVGRHRICCATMFDPTRTNGAHPCN</sequence>
<organism evidence="1 2">
    <name type="scientific">Burkholderia multivorans</name>
    <dbReference type="NCBI Taxonomy" id="87883"/>
    <lineage>
        <taxon>Bacteria</taxon>
        <taxon>Pseudomonadati</taxon>
        <taxon>Pseudomonadota</taxon>
        <taxon>Betaproteobacteria</taxon>
        <taxon>Burkholderiales</taxon>
        <taxon>Burkholderiaceae</taxon>
        <taxon>Burkholderia</taxon>
        <taxon>Burkholderia cepacia complex</taxon>
    </lineage>
</organism>
<comment type="caution">
    <text evidence="1">The sequence shown here is derived from an EMBL/GenBank/DDBJ whole genome shotgun (WGS) entry which is preliminary data.</text>
</comment>